<dbReference type="SUPFAM" id="SSF88946">
    <property type="entry name" value="Sigma2 domain of RNA polymerase sigma factors"/>
    <property type="match status" value="1"/>
</dbReference>
<evidence type="ECO:0000256" key="1">
    <source>
        <dbReference type="ARBA" id="ARBA00010641"/>
    </source>
</evidence>
<evidence type="ECO:0000313" key="8">
    <source>
        <dbReference type="EMBL" id="KJL26346.1"/>
    </source>
</evidence>
<proteinExistence type="inferred from homology"/>
<comment type="caution">
    <text evidence="8">The sequence shown here is derived from an EMBL/GenBank/DDBJ whole genome shotgun (WGS) entry which is preliminary data.</text>
</comment>
<evidence type="ECO:0000256" key="2">
    <source>
        <dbReference type="ARBA" id="ARBA00023015"/>
    </source>
</evidence>
<dbReference type="GO" id="GO:0016987">
    <property type="term" value="F:sigma factor activity"/>
    <property type="evidence" value="ECO:0007669"/>
    <property type="project" value="UniProtKB-KW"/>
</dbReference>
<dbReference type="InterPro" id="IPR013783">
    <property type="entry name" value="Ig-like_fold"/>
</dbReference>
<evidence type="ECO:0000256" key="3">
    <source>
        <dbReference type="ARBA" id="ARBA00023082"/>
    </source>
</evidence>
<dbReference type="Gene3D" id="1.10.10.10">
    <property type="entry name" value="Winged helix-like DNA-binding domain superfamily/Winged helix DNA-binding domain"/>
    <property type="match status" value="1"/>
</dbReference>
<dbReference type="PANTHER" id="PTHR43133">
    <property type="entry name" value="RNA POLYMERASE ECF-TYPE SIGMA FACTO"/>
    <property type="match status" value="1"/>
</dbReference>
<dbReference type="Gene3D" id="2.60.40.10">
    <property type="entry name" value="Immunoglobulins"/>
    <property type="match status" value="1"/>
</dbReference>
<dbReference type="InterPro" id="IPR039425">
    <property type="entry name" value="RNA_pol_sigma-70-like"/>
</dbReference>
<feature type="compositionally biased region" description="Low complexity" evidence="6">
    <location>
        <begin position="377"/>
        <end position="401"/>
    </location>
</feature>
<accession>A0A0F0L498</accession>
<evidence type="ECO:0000256" key="5">
    <source>
        <dbReference type="ARBA" id="ARBA00023163"/>
    </source>
</evidence>
<dbReference type="InterPro" id="IPR013324">
    <property type="entry name" value="RNA_pol_sigma_r3/r4-like"/>
</dbReference>
<keyword evidence="9" id="KW-1185">Reference proteome</keyword>
<keyword evidence="4" id="KW-0238">DNA-binding</keyword>
<comment type="similarity">
    <text evidence="1">Belongs to the sigma-70 factor family. ECF subfamily.</text>
</comment>
<gene>
    <name evidence="8" type="ORF">RL72_01062</name>
</gene>
<dbReference type="InterPro" id="IPR036388">
    <property type="entry name" value="WH-like_DNA-bd_sf"/>
</dbReference>
<dbReference type="SUPFAM" id="SSF88659">
    <property type="entry name" value="Sigma3 and sigma4 domains of RNA polymerase sigma factors"/>
    <property type="match status" value="1"/>
</dbReference>
<evidence type="ECO:0000259" key="7">
    <source>
        <dbReference type="Pfam" id="PF04542"/>
    </source>
</evidence>
<dbReference type="GO" id="GO:0005975">
    <property type="term" value="P:carbohydrate metabolic process"/>
    <property type="evidence" value="ECO:0007669"/>
    <property type="project" value="UniProtKB-ARBA"/>
</dbReference>
<evidence type="ECO:0000256" key="4">
    <source>
        <dbReference type="ARBA" id="ARBA00023125"/>
    </source>
</evidence>
<dbReference type="InterPro" id="IPR014284">
    <property type="entry name" value="RNA_pol_sigma-70_dom"/>
</dbReference>
<dbReference type="Proteomes" id="UP000033448">
    <property type="component" value="Unassembled WGS sequence"/>
</dbReference>
<keyword evidence="2" id="KW-0805">Transcription regulation</keyword>
<evidence type="ECO:0000313" key="9">
    <source>
        <dbReference type="Proteomes" id="UP000033448"/>
    </source>
</evidence>
<dbReference type="InterPro" id="IPR007627">
    <property type="entry name" value="RNA_pol_sigma70_r2"/>
</dbReference>
<name>A0A0F0L498_9MICO</name>
<dbReference type="GO" id="GO:0003677">
    <property type="term" value="F:DNA binding"/>
    <property type="evidence" value="ECO:0007669"/>
    <property type="project" value="UniProtKB-KW"/>
</dbReference>
<dbReference type="Pfam" id="PF04542">
    <property type="entry name" value="Sigma70_r2"/>
    <property type="match status" value="1"/>
</dbReference>
<reference evidence="8 9" key="1">
    <citation type="submission" date="2015-02" db="EMBL/GenBank/DDBJ databases">
        <title>Draft genome sequences of ten Microbacterium spp. with emphasis on heavy metal contaminated environments.</title>
        <authorList>
            <person name="Corretto E."/>
        </authorList>
    </citation>
    <scope>NUCLEOTIDE SEQUENCE [LARGE SCALE GENOMIC DNA]</scope>
    <source>
        <strain evidence="8 9">DSM 23848</strain>
    </source>
</reference>
<dbReference type="PANTHER" id="PTHR43133:SF8">
    <property type="entry name" value="RNA POLYMERASE SIGMA FACTOR HI_1459-RELATED"/>
    <property type="match status" value="1"/>
</dbReference>
<dbReference type="RefSeq" id="WP_045249787.1">
    <property type="nucleotide sequence ID" value="NZ_JYIT01000065.1"/>
</dbReference>
<dbReference type="PATRIC" id="fig|582680.7.peg.1100"/>
<dbReference type="AlphaFoldDB" id="A0A0F0L498"/>
<protein>
    <submittedName>
        <fullName evidence="8">RNA polymerase sigma factor</fullName>
    </submittedName>
</protein>
<dbReference type="InterPro" id="IPR013325">
    <property type="entry name" value="RNA_pol_sigma_r2"/>
</dbReference>
<feature type="domain" description="RNA polymerase sigma-70 region 2" evidence="7">
    <location>
        <begin position="24"/>
        <end position="89"/>
    </location>
</feature>
<dbReference type="EMBL" id="JYIT01000065">
    <property type="protein sequence ID" value="KJL26346.1"/>
    <property type="molecule type" value="Genomic_DNA"/>
</dbReference>
<evidence type="ECO:0000256" key="6">
    <source>
        <dbReference type="SAM" id="MobiDB-lite"/>
    </source>
</evidence>
<dbReference type="NCBIfam" id="TIGR02937">
    <property type="entry name" value="sigma70-ECF"/>
    <property type="match status" value="1"/>
</dbReference>
<keyword evidence="5" id="KW-0804">Transcription</keyword>
<sequence length="594" mass="63092">MDGRTDAELLAALRGGDKHAYAALWERHAPAAQRYALRLSPARADDLVSESFLAIYQQVTTTEAGPQFAFRSYLKAVMRNTAIRWSKDADQLTFTDEIDAVDERDALSLAETDSEAGDVLEALQALPERWQRVLWLAEVVEAGRPEIARELKIKPNAVSALQRRARTGLKFQWLSRQIPGALRDDTSHVARLFPQYLTEPRNATLIAEVDPHVAECAECRVLLGSLRGGAARLQGATLGVLLGSAGIGAATASLSSATTATALAVVAGTGAVAWLIGGGIAAVTAGGLIIAPFFTVGPALAAPEPTLVQTAPVAPEPIVPPVTRDPLAPSSPIVPVGAPGQVDPADQGIAERYTLEYQPRPDPATGVPDPGPAPGQSTPDPTGTSTPAPGTPGSSPGVVSPASSGYLAPVITGKTTPGNKVAVQLDSSRYTPTVGADGSWTFDPRGLELPAGDYTYQAWTFTDSASSPATEGMFTILPIEVRGFENVTGFEDLTVTQAKTTGLVVEFRGPANGTIYVSTMEGNTAFVALDANGYAQRRMLVDSYGWYWFTMRYIDKDGYWGPLWEHNLDVYDPVAPYDPMGPDPADMTYRFVVP</sequence>
<dbReference type="Gene3D" id="1.10.1740.10">
    <property type="match status" value="1"/>
</dbReference>
<feature type="region of interest" description="Disordered" evidence="6">
    <location>
        <begin position="319"/>
        <end position="401"/>
    </location>
</feature>
<keyword evidence="3" id="KW-0731">Sigma factor</keyword>
<organism evidence="8 9">
    <name type="scientific">Microbacterium azadirachtae</name>
    <dbReference type="NCBI Taxonomy" id="582680"/>
    <lineage>
        <taxon>Bacteria</taxon>
        <taxon>Bacillati</taxon>
        <taxon>Actinomycetota</taxon>
        <taxon>Actinomycetes</taxon>
        <taxon>Micrococcales</taxon>
        <taxon>Microbacteriaceae</taxon>
        <taxon>Microbacterium</taxon>
    </lineage>
</organism>
<dbReference type="GO" id="GO:0006352">
    <property type="term" value="P:DNA-templated transcription initiation"/>
    <property type="evidence" value="ECO:0007669"/>
    <property type="project" value="InterPro"/>
</dbReference>